<gene>
    <name evidence="1" type="ORF">ACFO0B_00075</name>
</gene>
<keyword evidence="2" id="KW-1185">Reference proteome</keyword>
<sequence length="61" mass="6961">MDRHIRIEYAVGVIFDFRISDTAVGQLESMLHEWAPDAEITVDDDVTDELPMIPCASLWEP</sequence>
<reference evidence="2" key="1">
    <citation type="journal article" date="2019" name="Int. J. Syst. Evol. Microbiol.">
        <title>The Global Catalogue of Microorganisms (GCM) 10K type strain sequencing project: providing services to taxonomists for standard genome sequencing and annotation.</title>
        <authorList>
            <consortium name="The Broad Institute Genomics Platform"/>
            <consortium name="The Broad Institute Genome Sequencing Center for Infectious Disease"/>
            <person name="Wu L."/>
            <person name="Ma J."/>
        </authorList>
    </citation>
    <scope>NUCLEOTIDE SEQUENCE [LARGE SCALE GENOMIC DNA]</scope>
    <source>
        <strain evidence="2">CGMCC 4.7330</strain>
    </source>
</reference>
<comment type="caution">
    <text evidence="1">The sequence shown here is derived from an EMBL/GenBank/DDBJ whole genome shotgun (WGS) entry which is preliminary data.</text>
</comment>
<dbReference type="RefSeq" id="WP_378610164.1">
    <property type="nucleotide sequence ID" value="NZ_JBHSAX010000002.1"/>
</dbReference>
<organism evidence="1 2">
    <name type="scientific">Nocardia jiangsuensis</name>
    <dbReference type="NCBI Taxonomy" id="1691563"/>
    <lineage>
        <taxon>Bacteria</taxon>
        <taxon>Bacillati</taxon>
        <taxon>Actinomycetota</taxon>
        <taxon>Actinomycetes</taxon>
        <taxon>Mycobacteriales</taxon>
        <taxon>Nocardiaceae</taxon>
        <taxon>Nocardia</taxon>
    </lineage>
</organism>
<proteinExistence type="predicted"/>
<evidence type="ECO:0000313" key="1">
    <source>
        <dbReference type="EMBL" id="MFC3960379.1"/>
    </source>
</evidence>
<name>A0ABV8DL07_9NOCA</name>
<dbReference type="Proteomes" id="UP001595696">
    <property type="component" value="Unassembled WGS sequence"/>
</dbReference>
<evidence type="ECO:0000313" key="2">
    <source>
        <dbReference type="Proteomes" id="UP001595696"/>
    </source>
</evidence>
<protein>
    <submittedName>
        <fullName evidence="1">Uncharacterized protein</fullName>
    </submittedName>
</protein>
<dbReference type="EMBL" id="JBHSAX010000002">
    <property type="protein sequence ID" value="MFC3960379.1"/>
    <property type="molecule type" value="Genomic_DNA"/>
</dbReference>
<accession>A0ABV8DL07</accession>